<dbReference type="EMBL" id="CP157483">
    <property type="protein sequence ID" value="XBO43018.1"/>
    <property type="molecule type" value="Genomic_DNA"/>
</dbReference>
<feature type="domain" description="VOC" evidence="1">
    <location>
        <begin position="6"/>
        <end position="126"/>
    </location>
</feature>
<dbReference type="RefSeq" id="WP_406830444.1">
    <property type="nucleotide sequence ID" value="NZ_CP157483.1"/>
</dbReference>
<gene>
    <name evidence="2" type="ORF">ABEG17_15820</name>
</gene>
<dbReference type="InterPro" id="IPR029068">
    <property type="entry name" value="Glyas_Bleomycin-R_OHBP_Dase"/>
</dbReference>
<evidence type="ECO:0000259" key="1">
    <source>
        <dbReference type="PROSITE" id="PS51819"/>
    </source>
</evidence>
<dbReference type="PROSITE" id="PS51819">
    <property type="entry name" value="VOC"/>
    <property type="match status" value="1"/>
</dbReference>
<reference evidence="2" key="1">
    <citation type="submission" date="2024-05" db="EMBL/GenBank/DDBJ databases">
        <authorList>
            <person name="Kim S."/>
            <person name="Heo J."/>
            <person name="Choi H."/>
            <person name="Choi Y."/>
            <person name="Kwon S.-W."/>
            <person name="Kim Y."/>
        </authorList>
    </citation>
    <scope>NUCLEOTIDE SEQUENCE</scope>
    <source>
        <strain evidence="2">KACC 23699</strain>
    </source>
</reference>
<dbReference type="SUPFAM" id="SSF54593">
    <property type="entry name" value="Glyoxalase/Bleomycin resistance protein/Dihydroxybiphenyl dioxygenase"/>
    <property type="match status" value="1"/>
</dbReference>
<proteinExistence type="predicted"/>
<dbReference type="Gene3D" id="3.10.180.10">
    <property type="entry name" value="2,3-Dihydroxybiphenyl 1,2-Dioxygenase, domain 1"/>
    <property type="match status" value="1"/>
</dbReference>
<dbReference type="AlphaFoldDB" id="A0AAU7JRG2"/>
<name>A0AAU7JRG2_9MICO</name>
<sequence>MSLAMSAVATMLPVTDLDRAKEFYSDRLGLPFQGTNAEGSLMYGLSGGTVLMLLPREGGSQNPSTALTWEVPDVAAEVSELEGRGVVFEDYDLPGLQTKDHIAQFAGERAAWFVDPDHNVLCIHEAHQT</sequence>
<protein>
    <submittedName>
        <fullName evidence="2">VOC family protein</fullName>
    </submittedName>
</protein>
<organism evidence="2">
    <name type="scientific">Pedococcus sp. KACC 23699</name>
    <dbReference type="NCBI Taxonomy" id="3149228"/>
    <lineage>
        <taxon>Bacteria</taxon>
        <taxon>Bacillati</taxon>
        <taxon>Actinomycetota</taxon>
        <taxon>Actinomycetes</taxon>
        <taxon>Micrococcales</taxon>
        <taxon>Intrasporangiaceae</taxon>
        <taxon>Pedococcus</taxon>
    </lineage>
</organism>
<evidence type="ECO:0000313" key="2">
    <source>
        <dbReference type="EMBL" id="XBO43018.1"/>
    </source>
</evidence>
<dbReference type="InterPro" id="IPR004360">
    <property type="entry name" value="Glyas_Fos-R_dOase_dom"/>
</dbReference>
<dbReference type="Pfam" id="PF00903">
    <property type="entry name" value="Glyoxalase"/>
    <property type="match status" value="1"/>
</dbReference>
<dbReference type="InterPro" id="IPR037523">
    <property type="entry name" value="VOC_core"/>
</dbReference>
<accession>A0AAU7JRG2</accession>